<protein>
    <recommendedName>
        <fullName evidence="1">DSBA-like thioredoxin domain-containing protein</fullName>
    </recommendedName>
</protein>
<organism evidence="2 3">
    <name type="scientific">Meripilus lineatus</name>
    <dbReference type="NCBI Taxonomy" id="2056292"/>
    <lineage>
        <taxon>Eukaryota</taxon>
        <taxon>Fungi</taxon>
        <taxon>Dikarya</taxon>
        <taxon>Basidiomycota</taxon>
        <taxon>Agaricomycotina</taxon>
        <taxon>Agaricomycetes</taxon>
        <taxon>Polyporales</taxon>
        <taxon>Meripilaceae</taxon>
        <taxon>Meripilus</taxon>
    </lineage>
</organism>
<proteinExistence type="predicted"/>
<gene>
    <name evidence="2" type="ORF">NLI96_g13227</name>
</gene>
<feature type="domain" description="DSBA-like thioredoxin" evidence="1">
    <location>
        <begin position="9"/>
        <end position="185"/>
    </location>
</feature>
<dbReference type="EMBL" id="JANAWD010001710">
    <property type="protein sequence ID" value="KAJ3472849.1"/>
    <property type="molecule type" value="Genomic_DNA"/>
</dbReference>
<dbReference type="AlphaFoldDB" id="A0AAD5USC3"/>
<evidence type="ECO:0000313" key="3">
    <source>
        <dbReference type="Proteomes" id="UP001212997"/>
    </source>
</evidence>
<reference evidence="2" key="1">
    <citation type="submission" date="2022-07" db="EMBL/GenBank/DDBJ databases">
        <title>Genome Sequence of Physisporinus lineatus.</title>
        <authorList>
            <person name="Buettner E."/>
        </authorList>
    </citation>
    <scope>NUCLEOTIDE SEQUENCE</scope>
    <source>
        <strain evidence="2">VT162</strain>
    </source>
</reference>
<dbReference type="SUPFAM" id="SSF52833">
    <property type="entry name" value="Thioredoxin-like"/>
    <property type="match status" value="1"/>
</dbReference>
<dbReference type="InterPro" id="IPR036249">
    <property type="entry name" value="Thioredoxin-like_sf"/>
</dbReference>
<dbReference type="Gene3D" id="3.40.30.10">
    <property type="entry name" value="Glutaredoxin"/>
    <property type="match status" value="1"/>
</dbReference>
<dbReference type="GO" id="GO:0016491">
    <property type="term" value="F:oxidoreductase activity"/>
    <property type="evidence" value="ECO:0007669"/>
    <property type="project" value="InterPro"/>
</dbReference>
<dbReference type="PANTHER" id="PTHR13887:SF51">
    <property type="entry name" value="DSBA FAMILY PROTEIN"/>
    <property type="match status" value="1"/>
</dbReference>
<evidence type="ECO:0000259" key="1">
    <source>
        <dbReference type="Pfam" id="PF01323"/>
    </source>
</evidence>
<dbReference type="Proteomes" id="UP001212997">
    <property type="component" value="Unassembled WGS sequence"/>
</dbReference>
<dbReference type="InterPro" id="IPR001853">
    <property type="entry name" value="DSBA-like_thioredoxin_dom"/>
</dbReference>
<dbReference type="CDD" id="cd03025">
    <property type="entry name" value="DsbA_FrnE_like"/>
    <property type="match status" value="1"/>
</dbReference>
<comment type="caution">
    <text evidence="2">The sequence shown here is derived from an EMBL/GenBank/DDBJ whole genome shotgun (WGS) entry which is preliminary data.</text>
</comment>
<dbReference type="PANTHER" id="PTHR13887">
    <property type="entry name" value="GLUTATHIONE S-TRANSFERASE KAPPA"/>
    <property type="match status" value="1"/>
</dbReference>
<accession>A0AAD5USC3</accession>
<dbReference type="Pfam" id="PF01323">
    <property type="entry name" value="DSBA"/>
    <property type="match status" value="1"/>
</dbReference>
<sequence length="218" mass="23991">MDRTIKLHYVYDPFCGWCYGLAPLLTVAAETDGVEIIPHSGGMLAGDRAQMMSADWRAFVRPHEERIAALSGQKFGEAYTEKAQFDYDILLDSGPPTAGMIAAEKVGKAGLAMLKRLQIAYYVEGRPIANRGEIVRAAAEIGLDSSQFEQAFDHASENLDGHFSESQALLEKLRGQGYPTLAIEKGGVLRKLHLGHVFGKPDLFREILRDEVAPEKAE</sequence>
<name>A0AAD5USC3_9APHY</name>
<evidence type="ECO:0000313" key="2">
    <source>
        <dbReference type="EMBL" id="KAJ3472849.1"/>
    </source>
</evidence>
<keyword evidence="3" id="KW-1185">Reference proteome</keyword>